<keyword evidence="4" id="KW-1185">Reference proteome</keyword>
<dbReference type="KEGG" id="acek:FLP30_07070"/>
<feature type="signal peptide" evidence="1">
    <location>
        <begin position="1"/>
        <end position="25"/>
    </location>
</feature>
<keyword evidence="1" id="KW-0732">Signal</keyword>
<evidence type="ECO:0000259" key="2">
    <source>
        <dbReference type="SMART" id="SM00867"/>
    </source>
</evidence>
<protein>
    <submittedName>
        <fullName evidence="3">Polyisoprenoid-binding protein</fullName>
    </submittedName>
</protein>
<name>A0A5C1YPP6_9PROT</name>
<dbReference type="PANTHER" id="PTHR34406:SF1">
    <property type="entry name" value="PROTEIN YCEI"/>
    <property type="match status" value="1"/>
</dbReference>
<proteinExistence type="predicted"/>
<sequence>MMTSMTSRLAIATLGLALSVSAAHAAPAFPSVESGHYAVEPGHTQVTFSVLHIGFTNYSGLFSNVSGSLDLNSAHPEKSKLDVTIPVSSVQTTSSVLTGELKEANWLDATQFPNATFVSTQVVPTGKGTADIKGNFTLHGVTKPVTLHARYIGSGVNPLDKAYTVGFEATGTIQRSQYGIKTYLPMIGDDVTLSIAGAFEKAK</sequence>
<dbReference type="Gene3D" id="2.40.128.110">
    <property type="entry name" value="Lipid/polyisoprenoid-binding, YceI-like"/>
    <property type="match status" value="1"/>
</dbReference>
<reference evidence="3 4" key="1">
    <citation type="submission" date="2019-09" db="EMBL/GenBank/DDBJ databases">
        <title>Genome sequencing of strain KACC 21233.</title>
        <authorList>
            <person name="Heo J."/>
            <person name="Kim S.-J."/>
            <person name="Kim J.-S."/>
            <person name="Hong S.-B."/>
            <person name="Kwon S.-W."/>
        </authorList>
    </citation>
    <scope>NUCLEOTIDE SEQUENCE [LARGE SCALE GENOMIC DNA]</scope>
    <source>
        <strain evidence="3 4">KACC 21233</strain>
    </source>
</reference>
<dbReference type="InterPro" id="IPR036761">
    <property type="entry name" value="TTHA0802/YceI-like_sf"/>
</dbReference>
<gene>
    <name evidence="3" type="ORF">FLP30_07070</name>
</gene>
<dbReference type="PANTHER" id="PTHR34406">
    <property type="entry name" value="PROTEIN YCEI"/>
    <property type="match status" value="1"/>
</dbReference>
<dbReference type="SMART" id="SM00867">
    <property type="entry name" value="YceI"/>
    <property type="match status" value="1"/>
</dbReference>
<feature type="chain" id="PRO_5022691031" evidence="1">
    <location>
        <begin position="26"/>
        <end position="203"/>
    </location>
</feature>
<dbReference type="Pfam" id="PF04264">
    <property type="entry name" value="YceI"/>
    <property type="match status" value="1"/>
</dbReference>
<evidence type="ECO:0000313" key="4">
    <source>
        <dbReference type="Proteomes" id="UP000324536"/>
    </source>
</evidence>
<dbReference type="EMBL" id="CP043506">
    <property type="protein sequence ID" value="QEO17508.1"/>
    <property type="molecule type" value="Genomic_DNA"/>
</dbReference>
<dbReference type="Proteomes" id="UP000324536">
    <property type="component" value="Chromosome"/>
</dbReference>
<dbReference type="SUPFAM" id="SSF101874">
    <property type="entry name" value="YceI-like"/>
    <property type="match status" value="1"/>
</dbReference>
<dbReference type="InterPro" id="IPR007372">
    <property type="entry name" value="Lipid/polyisoprenoid-bd_YceI"/>
</dbReference>
<organism evidence="3 4">
    <name type="scientific">Acetobacter vaccinii</name>
    <dbReference type="NCBI Taxonomy" id="2592655"/>
    <lineage>
        <taxon>Bacteria</taxon>
        <taxon>Pseudomonadati</taxon>
        <taxon>Pseudomonadota</taxon>
        <taxon>Alphaproteobacteria</taxon>
        <taxon>Acetobacterales</taxon>
        <taxon>Acetobacteraceae</taxon>
        <taxon>Acetobacter</taxon>
    </lineage>
</organism>
<dbReference type="AlphaFoldDB" id="A0A5C1YPP6"/>
<accession>A0A5C1YPP6</accession>
<evidence type="ECO:0000313" key="3">
    <source>
        <dbReference type="EMBL" id="QEO17508.1"/>
    </source>
</evidence>
<dbReference type="OrthoDB" id="9811006at2"/>
<feature type="domain" description="Lipid/polyisoprenoid-binding YceI-like" evidence="2">
    <location>
        <begin position="36"/>
        <end position="200"/>
    </location>
</feature>
<evidence type="ECO:0000256" key="1">
    <source>
        <dbReference type="SAM" id="SignalP"/>
    </source>
</evidence>